<organism evidence="2 3">
    <name type="scientific">Lasiodiplodia theobromae</name>
    <dbReference type="NCBI Taxonomy" id="45133"/>
    <lineage>
        <taxon>Eukaryota</taxon>
        <taxon>Fungi</taxon>
        <taxon>Dikarya</taxon>
        <taxon>Ascomycota</taxon>
        <taxon>Pezizomycotina</taxon>
        <taxon>Dothideomycetes</taxon>
        <taxon>Dothideomycetes incertae sedis</taxon>
        <taxon>Botryosphaeriales</taxon>
        <taxon>Botryosphaeriaceae</taxon>
        <taxon>Lasiodiplodia</taxon>
    </lineage>
</organism>
<accession>A0A8H7IQ98</accession>
<feature type="compositionally biased region" description="Polar residues" evidence="1">
    <location>
        <begin position="214"/>
        <end position="223"/>
    </location>
</feature>
<proteinExistence type="predicted"/>
<dbReference type="EMBL" id="MDYX01000037">
    <property type="protein sequence ID" value="KAF9630029.1"/>
    <property type="molecule type" value="Genomic_DNA"/>
</dbReference>
<reference evidence="2" key="1">
    <citation type="submission" date="2016-08" db="EMBL/GenBank/DDBJ databases">
        <authorList>
            <person name="Yan J."/>
        </authorList>
    </citation>
    <scope>NUCLEOTIDE SEQUENCE</scope>
    <source>
        <strain evidence="2">CSS-01s</strain>
    </source>
</reference>
<dbReference type="GO" id="GO:0009116">
    <property type="term" value="P:nucleoside metabolic process"/>
    <property type="evidence" value="ECO:0007669"/>
    <property type="project" value="InterPro"/>
</dbReference>
<evidence type="ECO:0000313" key="3">
    <source>
        <dbReference type="Proteomes" id="UP000627934"/>
    </source>
</evidence>
<dbReference type="Gene3D" id="3.40.50.1580">
    <property type="entry name" value="Nucleoside phosphorylase domain"/>
    <property type="match status" value="1"/>
</dbReference>
<dbReference type="InterPro" id="IPR053137">
    <property type="entry name" value="NLR-like"/>
</dbReference>
<name>A0A8H7IQ98_9PEZI</name>
<protein>
    <submittedName>
        <fullName evidence="2">Nacht and ankyrin domain protein</fullName>
    </submittedName>
</protein>
<dbReference type="SUPFAM" id="SSF53167">
    <property type="entry name" value="Purine and uridine phosphorylases"/>
    <property type="match status" value="1"/>
</dbReference>
<comment type="caution">
    <text evidence="2">The sequence shown here is derived from an EMBL/GenBank/DDBJ whole genome shotgun (WGS) entry which is preliminary data.</text>
</comment>
<feature type="region of interest" description="Disordered" evidence="1">
    <location>
        <begin position="214"/>
        <end position="251"/>
    </location>
</feature>
<dbReference type="PANTHER" id="PTHR46082:SF11">
    <property type="entry name" value="AAA+ ATPASE DOMAIN-CONTAINING PROTEIN-RELATED"/>
    <property type="match status" value="1"/>
</dbReference>
<dbReference type="PANTHER" id="PTHR46082">
    <property type="entry name" value="ATP/GTP-BINDING PROTEIN-RELATED"/>
    <property type="match status" value="1"/>
</dbReference>
<dbReference type="InterPro" id="IPR035994">
    <property type="entry name" value="Nucleoside_phosphorylase_sf"/>
</dbReference>
<dbReference type="AlphaFoldDB" id="A0A8H7IQ98"/>
<dbReference type="GO" id="GO:0003824">
    <property type="term" value="F:catalytic activity"/>
    <property type="evidence" value="ECO:0007669"/>
    <property type="project" value="InterPro"/>
</dbReference>
<reference evidence="2" key="2">
    <citation type="journal article" date="2018" name="DNA Res.">
        <title>Comparative genome and transcriptome analyses reveal adaptations to opportunistic infections in woody plant degrading pathogens of Botryosphaeriaceae.</title>
        <authorList>
            <person name="Yan J.Y."/>
            <person name="Zhao W.S."/>
            <person name="Chen Z."/>
            <person name="Xing Q.K."/>
            <person name="Zhang W."/>
            <person name="Chethana K.W.T."/>
            <person name="Xue M.F."/>
            <person name="Xu J.P."/>
            <person name="Phillips A.J.L."/>
            <person name="Wang Y."/>
            <person name="Liu J.H."/>
            <person name="Liu M."/>
            <person name="Zhou Y."/>
            <person name="Jayawardena R.S."/>
            <person name="Manawasinghe I.S."/>
            <person name="Huang J.B."/>
            <person name="Qiao G.H."/>
            <person name="Fu C.Y."/>
            <person name="Guo F.F."/>
            <person name="Dissanayake A.J."/>
            <person name="Peng Y.L."/>
            <person name="Hyde K.D."/>
            <person name="Li X.H."/>
        </authorList>
    </citation>
    <scope>NUCLEOTIDE SEQUENCE</scope>
    <source>
        <strain evidence="2">CSS-01s</strain>
    </source>
</reference>
<evidence type="ECO:0000256" key="1">
    <source>
        <dbReference type="SAM" id="MobiDB-lite"/>
    </source>
</evidence>
<dbReference type="Proteomes" id="UP000627934">
    <property type="component" value="Unassembled WGS sequence"/>
</dbReference>
<gene>
    <name evidence="2" type="ORF">BFW01_g210</name>
</gene>
<sequence>MESSNRLASPQLYTVGWITALDKELAAATAVLDEEHKRPKGFKKHPRDDNNYAWGRIGDHHVVIASMAAGRYGIVSAATTAMQMVSSLPHLRFGLMVGIGAGVPRLDEGINIRLGDIVVSQPTGTSPGVVQYDLGKLKANGKSERVGSLAAPPEVLLKGLTSLKADHIRKGSRVPKILEKMFQENSGMGQDGPNGFRRPADHYDQLYETSRSVQDATNISNVTSDRDIPPACPSPPDAKERQNQPSETPKIHYGIIASGSSVVKDGIARDEILKRLDDKCICFEMEAAGLMNNFPCLVIRGICDYADEHKNDRWQNYAAATAAAFTKELLEIMDSEDIEDTSPIGEAIKECQFYKSSIHCNESINKWNF</sequence>
<evidence type="ECO:0000313" key="2">
    <source>
        <dbReference type="EMBL" id="KAF9630029.1"/>
    </source>
</evidence>